<proteinExistence type="predicted"/>
<feature type="transmembrane region" description="Helical" evidence="1">
    <location>
        <begin position="6"/>
        <end position="21"/>
    </location>
</feature>
<keyword evidence="4" id="KW-1185">Reference proteome</keyword>
<dbReference type="Pfam" id="PF02517">
    <property type="entry name" value="Rce1-like"/>
    <property type="match status" value="1"/>
</dbReference>
<feature type="transmembrane region" description="Helical" evidence="1">
    <location>
        <begin position="197"/>
        <end position="215"/>
    </location>
</feature>
<keyword evidence="1" id="KW-1133">Transmembrane helix</keyword>
<comment type="caution">
    <text evidence="3">The sequence shown here is derived from an EMBL/GenBank/DDBJ whole genome shotgun (WGS) entry which is preliminary data.</text>
</comment>
<organism evidence="3 4">
    <name type="scientific">Thermosipho affectus</name>
    <dbReference type="NCBI Taxonomy" id="660294"/>
    <lineage>
        <taxon>Bacteria</taxon>
        <taxon>Thermotogati</taxon>
        <taxon>Thermotogota</taxon>
        <taxon>Thermotogae</taxon>
        <taxon>Thermotogales</taxon>
        <taxon>Fervidobacteriaceae</taxon>
        <taxon>Thermosipho</taxon>
    </lineage>
</organism>
<dbReference type="PANTHER" id="PTHR36435:SF1">
    <property type="entry name" value="CAAX AMINO TERMINAL PROTEASE FAMILY PROTEIN"/>
    <property type="match status" value="1"/>
</dbReference>
<dbReference type="InterPro" id="IPR003675">
    <property type="entry name" value="Rce1/LyrA-like_dom"/>
</dbReference>
<feature type="transmembrane region" description="Helical" evidence="1">
    <location>
        <begin position="142"/>
        <end position="161"/>
    </location>
</feature>
<feature type="transmembrane region" description="Helical" evidence="1">
    <location>
        <begin position="41"/>
        <end position="61"/>
    </location>
</feature>
<name>A0ABX3IJZ3_9BACT</name>
<evidence type="ECO:0000313" key="4">
    <source>
        <dbReference type="Proteomes" id="UP000242616"/>
    </source>
</evidence>
<accession>A0ABX3IJZ3</accession>
<feature type="transmembrane region" description="Helical" evidence="1">
    <location>
        <begin position="113"/>
        <end position="130"/>
    </location>
</feature>
<evidence type="ECO:0000256" key="1">
    <source>
        <dbReference type="SAM" id="Phobius"/>
    </source>
</evidence>
<feature type="domain" description="CAAX prenyl protease 2/Lysostaphin resistance protein A-like" evidence="2">
    <location>
        <begin position="112"/>
        <end position="209"/>
    </location>
</feature>
<protein>
    <recommendedName>
        <fullName evidence="2">CAAX prenyl protease 2/Lysostaphin resistance protein A-like domain-containing protein</fullName>
    </recommendedName>
</protein>
<evidence type="ECO:0000259" key="2">
    <source>
        <dbReference type="Pfam" id="PF02517"/>
    </source>
</evidence>
<dbReference type="Proteomes" id="UP000242616">
    <property type="component" value="Unassembled WGS sequence"/>
</dbReference>
<reference evidence="3 4" key="1">
    <citation type="submission" date="2015-06" db="EMBL/GenBank/DDBJ databases">
        <title>Genome sequencing of Thermotogales isolates from hydrothermal vents.</title>
        <authorList>
            <person name="Haverkamp T.H."/>
            <person name="Kublanov I.V."/>
            <person name="Nesbo C.L."/>
        </authorList>
    </citation>
    <scope>NUCLEOTIDE SEQUENCE [LARGE SCALE GENOMIC DNA]</scope>
    <source>
        <strain evidence="4">ik275mar</strain>
    </source>
</reference>
<keyword evidence="1" id="KW-0812">Transmembrane</keyword>
<dbReference type="RefSeq" id="WP_077198058.1">
    <property type="nucleotide sequence ID" value="NZ_LBFC01000013.1"/>
</dbReference>
<dbReference type="EMBL" id="LBFC01000013">
    <property type="protein sequence ID" value="ONN27506.1"/>
    <property type="molecule type" value="Genomic_DNA"/>
</dbReference>
<evidence type="ECO:0000313" key="3">
    <source>
        <dbReference type="EMBL" id="ONN27506.1"/>
    </source>
</evidence>
<keyword evidence="1" id="KW-0472">Membrane</keyword>
<feature type="transmembrane region" description="Helical" evidence="1">
    <location>
        <begin position="73"/>
        <end position="93"/>
    </location>
</feature>
<gene>
    <name evidence="3" type="ORF">XJ44_03370</name>
</gene>
<dbReference type="PANTHER" id="PTHR36435">
    <property type="entry name" value="SLR1288 PROTEIN"/>
    <property type="match status" value="1"/>
</dbReference>
<dbReference type="InterPro" id="IPR052710">
    <property type="entry name" value="CAAX_protease"/>
</dbReference>
<sequence>MKILFPLINIFAIILLYITLSKKISNKLFKITRDIFKIQTILSPITILYSITFAYILKINIKEMGFRIGDLKTGLTFIAIFGIPIFILSYIFAKKAKKEEIENFSYLKIRSKWQIIYVFFFVGLTEETFFRGLIQTYLNKSINLFISITLTSVIFSLFHILNVKTKNETFRVFLQLFPIRFVISLILGYTFQLSKSLIYPAIIHNLMDGITLLTIQKIIYNKRSRSNTL</sequence>
<feature type="transmembrane region" description="Helical" evidence="1">
    <location>
        <begin position="173"/>
        <end position="191"/>
    </location>
</feature>